<accession>A0A161YC85</accession>
<sequence>MLLEFIKACSVVADMPYTCCFRAKTACCFGEGSSRCRSCIKAKKPCDSVLQKEWDKKEEAAGEELLRLHEELARLQSLIATAAGRLSRI</sequence>
<gene>
    <name evidence="1" type="ORF">CI238_13187</name>
</gene>
<comment type="caution">
    <text evidence="1">The sequence shown here is derived from an EMBL/GenBank/DDBJ whole genome shotgun (WGS) entry which is preliminary data.</text>
</comment>
<protein>
    <submittedName>
        <fullName evidence="1">Uncharacterized protein</fullName>
    </submittedName>
</protein>
<name>A0A161YC85_COLIC</name>
<dbReference type="EMBL" id="LFIW01000243">
    <property type="protein sequence ID" value="KZL87392.1"/>
    <property type="molecule type" value="Genomic_DNA"/>
</dbReference>
<dbReference type="AlphaFoldDB" id="A0A161YC85"/>
<evidence type="ECO:0000313" key="2">
    <source>
        <dbReference type="Proteomes" id="UP000076584"/>
    </source>
</evidence>
<dbReference type="Proteomes" id="UP000076584">
    <property type="component" value="Unassembled WGS sequence"/>
</dbReference>
<organism evidence="1 2">
    <name type="scientific">Colletotrichum incanum</name>
    <name type="common">Soybean anthracnose fungus</name>
    <dbReference type="NCBI Taxonomy" id="1573173"/>
    <lineage>
        <taxon>Eukaryota</taxon>
        <taxon>Fungi</taxon>
        <taxon>Dikarya</taxon>
        <taxon>Ascomycota</taxon>
        <taxon>Pezizomycotina</taxon>
        <taxon>Sordariomycetes</taxon>
        <taxon>Hypocreomycetidae</taxon>
        <taxon>Glomerellales</taxon>
        <taxon>Glomerellaceae</taxon>
        <taxon>Colletotrichum</taxon>
        <taxon>Colletotrichum spaethianum species complex</taxon>
    </lineage>
</organism>
<evidence type="ECO:0000313" key="1">
    <source>
        <dbReference type="EMBL" id="KZL87392.1"/>
    </source>
</evidence>
<reference evidence="1 2" key="1">
    <citation type="submission" date="2015-06" db="EMBL/GenBank/DDBJ databases">
        <title>Survival trade-offs in plant roots during colonization by closely related pathogenic and mutualistic fungi.</title>
        <authorList>
            <person name="Hacquard S."/>
            <person name="Kracher B."/>
            <person name="Hiruma K."/>
            <person name="Weinman A."/>
            <person name="Muench P."/>
            <person name="Garrido Oter R."/>
            <person name="Ver Loren van Themaat E."/>
            <person name="Dallerey J.-F."/>
            <person name="Damm U."/>
            <person name="Henrissat B."/>
            <person name="Lespinet O."/>
            <person name="Thon M."/>
            <person name="Kemen E."/>
            <person name="McHardy A.C."/>
            <person name="Schulze-Lefert P."/>
            <person name="O'Connell R.J."/>
        </authorList>
    </citation>
    <scope>NUCLEOTIDE SEQUENCE [LARGE SCALE GENOMIC DNA]</scope>
    <source>
        <strain evidence="1 2">MAFF 238704</strain>
    </source>
</reference>
<keyword evidence="2" id="KW-1185">Reference proteome</keyword>
<proteinExistence type="predicted"/>